<evidence type="ECO:0000313" key="3">
    <source>
        <dbReference type="Proteomes" id="UP000182229"/>
    </source>
</evidence>
<gene>
    <name evidence="2" type="ORF">BON30_02040</name>
</gene>
<accession>A0A1L9BIJ8</accession>
<protein>
    <recommendedName>
        <fullName evidence="4">DUF4347 domain-containing protein</fullName>
    </recommendedName>
</protein>
<dbReference type="STRING" id="83449.BON30_02040"/>
<dbReference type="Proteomes" id="UP000182229">
    <property type="component" value="Unassembled WGS sequence"/>
</dbReference>
<name>A0A1L9BIJ8_9BACT</name>
<evidence type="ECO:0000313" key="2">
    <source>
        <dbReference type="EMBL" id="OJH42026.1"/>
    </source>
</evidence>
<reference evidence="2 3" key="2">
    <citation type="submission" date="2016-12" db="EMBL/GenBank/DDBJ databases">
        <title>Draft Genome Sequence of Cystobacter ferrugineus Strain Cbfe23.</title>
        <authorList>
            <person name="Akbar S."/>
            <person name="Dowd S.E."/>
            <person name="Stevens D.C."/>
        </authorList>
    </citation>
    <scope>NUCLEOTIDE SEQUENCE [LARGE SCALE GENOMIC DNA]</scope>
    <source>
        <strain evidence="2 3">Cbfe23</strain>
    </source>
</reference>
<feature type="compositionally biased region" description="Polar residues" evidence="1">
    <location>
        <begin position="152"/>
        <end position="166"/>
    </location>
</feature>
<feature type="region of interest" description="Disordered" evidence="1">
    <location>
        <begin position="140"/>
        <end position="166"/>
    </location>
</feature>
<sequence>MLIICTRDNRVRNYPNSANTWGTVVAMNAANGPQAATQELQTLIGRLGPNEPLCLSAHGNDEEIGDEQSGGNNWGWSVNDIAGILRNSAPAGYSGPILIHACMEKVENFTARLALALEGQNVLNGVWIYGTNRDMDCSEGYPRPTKLDDNAALQSTRVGSQSTRGS</sequence>
<proteinExistence type="predicted"/>
<evidence type="ECO:0008006" key="4">
    <source>
        <dbReference type="Google" id="ProtNLM"/>
    </source>
</evidence>
<dbReference type="AlphaFoldDB" id="A0A1L9BIJ8"/>
<organism evidence="2 3">
    <name type="scientific">Cystobacter ferrugineus</name>
    <dbReference type="NCBI Taxonomy" id="83449"/>
    <lineage>
        <taxon>Bacteria</taxon>
        <taxon>Pseudomonadati</taxon>
        <taxon>Myxococcota</taxon>
        <taxon>Myxococcia</taxon>
        <taxon>Myxococcales</taxon>
        <taxon>Cystobacterineae</taxon>
        <taxon>Archangiaceae</taxon>
        <taxon>Cystobacter</taxon>
    </lineage>
</organism>
<keyword evidence="3" id="KW-1185">Reference proteome</keyword>
<evidence type="ECO:0000256" key="1">
    <source>
        <dbReference type="SAM" id="MobiDB-lite"/>
    </source>
</evidence>
<comment type="caution">
    <text evidence="2">The sequence shown here is derived from an EMBL/GenBank/DDBJ whole genome shotgun (WGS) entry which is preliminary data.</text>
</comment>
<dbReference type="RefSeq" id="WP_071896122.1">
    <property type="nucleotide sequence ID" value="NZ_MPIN01000001.1"/>
</dbReference>
<reference evidence="3" key="1">
    <citation type="submission" date="2016-11" db="EMBL/GenBank/DDBJ databases">
        <authorList>
            <person name="Shukria A."/>
            <person name="Stevens D.C."/>
        </authorList>
    </citation>
    <scope>NUCLEOTIDE SEQUENCE [LARGE SCALE GENOMIC DNA]</scope>
    <source>
        <strain evidence="3">Cbfe23</strain>
    </source>
</reference>
<dbReference type="OrthoDB" id="3361628at2"/>
<dbReference type="EMBL" id="MPIN01000001">
    <property type="protein sequence ID" value="OJH42026.1"/>
    <property type="molecule type" value="Genomic_DNA"/>
</dbReference>